<dbReference type="AlphaFoldDB" id="B2IJP9"/>
<sequence>MQRHVMQFAATGFGALSLMPTAVWAQTASEAERYAGSHPMMWCGGGRYVMIFGPLLMILFLAVFIAAVVLLVRWLGGPWQRPVPPHPTLPSRTPLDILKERFARGEIDKDEYEERRRVLGE</sequence>
<keyword evidence="1" id="KW-0472">Membrane</keyword>
<feature type="transmembrane region" description="Helical" evidence="1">
    <location>
        <begin position="49"/>
        <end position="72"/>
    </location>
</feature>
<dbReference type="EMBL" id="CP001016">
    <property type="protein sequence ID" value="ACB94921.1"/>
    <property type="molecule type" value="Genomic_DNA"/>
</dbReference>
<reference evidence="4 5" key="2">
    <citation type="journal article" date="2010" name="J. Bacteriol.">
        <title>Complete genome sequence of Beijerinckia indica subsp. indica.</title>
        <authorList>
            <person name="Tamas I."/>
            <person name="Dedysh S.N."/>
            <person name="Liesack W."/>
            <person name="Stott M.B."/>
            <person name="Alam M."/>
            <person name="Murrell J.C."/>
            <person name="Dunfield P.F."/>
        </authorList>
    </citation>
    <scope>NUCLEOTIDE SEQUENCE [LARGE SCALE GENOMIC DNA]</scope>
    <source>
        <strain evidence="5">ATCC 9039 / DSM 1715 / NCIMB 8712</strain>
    </source>
</reference>
<dbReference type="KEGG" id="bid:Bind_1280"/>
<dbReference type="STRING" id="395963.Bind_1280"/>
<dbReference type="RefSeq" id="WP_012384278.1">
    <property type="nucleotide sequence ID" value="NC_010581.1"/>
</dbReference>
<dbReference type="InterPro" id="IPR018649">
    <property type="entry name" value="SHOCT"/>
</dbReference>
<dbReference type="eggNOG" id="COG3462">
    <property type="taxonomic scope" value="Bacteria"/>
</dbReference>
<evidence type="ECO:0000256" key="1">
    <source>
        <dbReference type="SAM" id="Phobius"/>
    </source>
</evidence>
<feature type="signal peptide" evidence="2">
    <location>
        <begin position="1"/>
        <end position="25"/>
    </location>
</feature>
<accession>B2IJP9</accession>
<keyword evidence="5" id="KW-1185">Reference proteome</keyword>
<gene>
    <name evidence="4" type="ordered locus">Bind_1280</name>
</gene>
<keyword evidence="1" id="KW-0812">Transmembrane</keyword>
<name>B2IJP9_BEII9</name>
<proteinExistence type="predicted"/>
<dbReference type="Proteomes" id="UP000001695">
    <property type="component" value="Chromosome"/>
</dbReference>
<evidence type="ECO:0000259" key="3">
    <source>
        <dbReference type="Pfam" id="PF09851"/>
    </source>
</evidence>
<keyword evidence="1" id="KW-1133">Transmembrane helix</keyword>
<evidence type="ECO:0000256" key="2">
    <source>
        <dbReference type="SAM" id="SignalP"/>
    </source>
</evidence>
<keyword evidence="2" id="KW-0732">Signal</keyword>
<protein>
    <recommendedName>
        <fullName evidence="3">SHOCT domain-containing protein</fullName>
    </recommendedName>
</protein>
<organism evidence="4 5">
    <name type="scientific">Beijerinckia indica subsp. indica (strain ATCC 9039 / DSM 1715 / NCIMB 8712)</name>
    <dbReference type="NCBI Taxonomy" id="395963"/>
    <lineage>
        <taxon>Bacteria</taxon>
        <taxon>Pseudomonadati</taxon>
        <taxon>Pseudomonadota</taxon>
        <taxon>Alphaproteobacteria</taxon>
        <taxon>Hyphomicrobiales</taxon>
        <taxon>Beijerinckiaceae</taxon>
        <taxon>Beijerinckia</taxon>
    </lineage>
</organism>
<feature type="chain" id="PRO_5002778823" description="SHOCT domain-containing protein" evidence="2">
    <location>
        <begin position="26"/>
        <end position="121"/>
    </location>
</feature>
<feature type="domain" description="SHOCT" evidence="3">
    <location>
        <begin position="93"/>
        <end position="119"/>
    </location>
</feature>
<dbReference type="Pfam" id="PF09851">
    <property type="entry name" value="SHOCT"/>
    <property type="match status" value="1"/>
</dbReference>
<evidence type="ECO:0000313" key="4">
    <source>
        <dbReference type="EMBL" id="ACB94921.1"/>
    </source>
</evidence>
<dbReference type="HOGENOM" id="CLU_159099_0_1_5"/>
<reference evidence="5" key="1">
    <citation type="submission" date="2008-03" db="EMBL/GenBank/DDBJ databases">
        <title>Complete sequence of chromosome of Beijerinckia indica subsp. indica ATCC 9039.</title>
        <authorList>
            <consortium name="US DOE Joint Genome Institute"/>
            <person name="Copeland A."/>
            <person name="Lucas S."/>
            <person name="Lapidus A."/>
            <person name="Glavina del Rio T."/>
            <person name="Dalin E."/>
            <person name="Tice H."/>
            <person name="Bruce D."/>
            <person name="Goodwin L."/>
            <person name="Pitluck S."/>
            <person name="LaButti K."/>
            <person name="Schmutz J."/>
            <person name="Larimer F."/>
            <person name="Land M."/>
            <person name="Hauser L."/>
            <person name="Kyrpides N."/>
            <person name="Mikhailova N."/>
            <person name="Dunfield P.F."/>
            <person name="Dedysh S.N."/>
            <person name="Liesack W."/>
            <person name="Saw J.H."/>
            <person name="Alam M."/>
            <person name="Chen Y."/>
            <person name="Murrell J.C."/>
            <person name="Richardson P."/>
        </authorList>
    </citation>
    <scope>NUCLEOTIDE SEQUENCE [LARGE SCALE GENOMIC DNA]</scope>
    <source>
        <strain evidence="5">ATCC 9039 / DSM 1715 / NCIMB 8712</strain>
    </source>
</reference>
<evidence type="ECO:0000313" key="5">
    <source>
        <dbReference type="Proteomes" id="UP000001695"/>
    </source>
</evidence>